<dbReference type="Gene3D" id="3.40.50.720">
    <property type="entry name" value="NAD(P)-binding Rossmann-like Domain"/>
    <property type="match status" value="1"/>
</dbReference>
<keyword evidence="4" id="KW-1185">Reference proteome</keyword>
<gene>
    <name evidence="3" type="primary">ycjS_3</name>
    <name evidence="3" type="ORF">KOR42_53720</name>
</gene>
<organism evidence="3 4">
    <name type="scientific">Thalassoglobus neptunius</name>
    <dbReference type="NCBI Taxonomy" id="1938619"/>
    <lineage>
        <taxon>Bacteria</taxon>
        <taxon>Pseudomonadati</taxon>
        <taxon>Planctomycetota</taxon>
        <taxon>Planctomycetia</taxon>
        <taxon>Planctomycetales</taxon>
        <taxon>Planctomycetaceae</taxon>
        <taxon>Thalassoglobus</taxon>
    </lineage>
</organism>
<keyword evidence="1 3" id="KW-0560">Oxidoreductase</keyword>
<evidence type="ECO:0000313" key="3">
    <source>
        <dbReference type="EMBL" id="TWT34097.1"/>
    </source>
</evidence>
<dbReference type="InterPro" id="IPR050463">
    <property type="entry name" value="Gfo/Idh/MocA_oxidrdct_glycsds"/>
</dbReference>
<dbReference type="Proteomes" id="UP000317243">
    <property type="component" value="Unassembled WGS sequence"/>
</dbReference>
<dbReference type="GO" id="GO:0016491">
    <property type="term" value="F:oxidoreductase activity"/>
    <property type="evidence" value="ECO:0007669"/>
    <property type="project" value="UniProtKB-KW"/>
</dbReference>
<proteinExistence type="predicted"/>
<dbReference type="SUPFAM" id="SSF55347">
    <property type="entry name" value="Glyceraldehyde-3-phosphate dehydrogenase-like, C-terminal domain"/>
    <property type="match status" value="1"/>
</dbReference>
<evidence type="ECO:0000256" key="1">
    <source>
        <dbReference type="ARBA" id="ARBA00023002"/>
    </source>
</evidence>
<name>A0A5C5V8C3_9PLAN</name>
<comment type="caution">
    <text evidence="3">The sequence shown here is derived from an EMBL/GenBank/DDBJ whole genome shotgun (WGS) entry which is preliminary data.</text>
</comment>
<reference evidence="3 4" key="1">
    <citation type="submission" date="2019-02" db="EMBL/GenBank/DDBJ databases">
        <title>Deep-cultivation of Planctomycetes and their phenomic and genomic characterization uncovers novel biology.</title>
        <authorList>
            <person name="Wiegand S."/>
            <person name="Jogler M."/>
            <person name="Boedeker C."/>
            <person name="Pinto D."/>
            <person name="Vollmers J."/>
            <person name="Rivas-Marin E."/>
            <person name="Kohn T."/>
            <person name="Peeters S.H."/>
            <person name="Heuer A."/>
            <person name="Rast P."/>
            <person name="Oberbeckmann S."/>
            <person name="Bunk B."/>
            <person name="Jeske O."/>
            <person name="Meyerdierks A."/>
            <person name="Storesund J.E."/>
            <person name="Kallscheuer N."/>
            <person name="Luecker S."/>
            <person name="Lage O.M."/>
            <person name="Pohl T."/>
            <person name="Merkel B.J."/>
            <person name="Hornburger P."/>
            <person name="Mueller R.-W."/>
            <person name="Bruemmer F."/>
            <person name="Labrenz M."/>
            <person name="Spormann A.M."/>
            <person name="Op Den Camp H."/>
            <person name="Overmann J."/>
            <person name="Amann R."/>
            <person name="Jetten M.S.M."/>
            <person name="Mascher T."/>
            <person name="Medema M.H."/>
            <person name="Devos D.P."/>
            <person name="Kaster A.-K."/>
            <person name="Ovreas L."/>
            <person name="Rohde M."/>
            <person name="Galperin M.Y."/>
            <person name="Jogler C."/>
        </authorList>
    </citation>
    <scope>NUCLEOTIDE SEQUENCE [LARGE SCALE GENOMIC DNA]</scope>
    <source>
        <strain evidence="3 4">KOR42</strain>
    </source>
</reference>
<dbReference type="AlphaFoldDB" id="A0A5C5V8C3"/>
<dbReference type="RefSeq" id="WP_197441591.1">
    <property type="nucleotide sequence ID" value="NZ_SIHI01000089.1"/>
</dbReference>
<dbReference type="InterPro" id="IPR000683">
    <property type="entry name" value="Gfo/Idh/MocA-like_OxRdtase_N"/>
</dbReference>
<protein>
    <submittedName>
        <fullName evidence="3">Putative oxidoreductase YcjS</fullName>
        <ecNumber evidence="3">1.-.-.-</ecNumber>
    </submittedName>
</protein>
<dbReference type="SUPFAM" id="SSF51735">
    <property type="entry name" value="NAD(P)-binding Rossmann-fold domains"/>
    <property type="match status" value="1"/>
</dbReference>
<dbReference type="EMBL" id="SIHI01000089">
    <property type="protein sequence ID" value="TWT34097.1"/>
    <property type="molecule type" value="Genomic_DNA"/>
</dbReference>
<dbReference type="Pfam" id="PF01408">
    <property type="entry name" value="GFO_IDH_MocA"/>
    <property type="match status" value="1"/>
</dbReference>
<dbReference type="PANTHER" id="PTHR43818:SF11">
    <property type="entry name" value="BCDNA.GH03377"/>
    <property type="match status" value="1"/>
</dbReference>
<dbReference type="PANTHER" id="PTHR43818">
    <property type="entry name" value="BCDNA.GH03377"/>
    <property type="match status" value="1"/>
</dbReference>
<dbReference type="EC" id="1.-.-.-" evidence="3"/>
<dbReference type="InterPro" id="IPR036291">
    <property type="entry name" value="NAD(P)-bd_dom_sf"/>
</dbReference>
<dbReference type="Gene3D" id="3.30.360.10">
    <property type="entry name" value="Dihydrodipicolinate Reductase, domain 2"/>
    <property type="match status" value="1"/>
</dbReference>
<accession>A0A5C5V8C3</accession>
<dbReference type="GO" id="GO:0000166">
    <property type="term" value="F:nucleotide binding"/>
    <property type="evidence" value="ECO:0007669"/>
    <property type="project" value="InterPro"/>
</dbReference>
<evidence type="ECO:0000259" key="2">
    <source>
        <dbReference type="Pfam" id="PF01408"/>
    </source>
</evidence>
<sequence length="398" mass="43582">MLTRREFVRSGTTAMCVSTAALTSLAHSTSSKSGPFRVAVFGRTGRGNYGHGLDTAWLKIPRTEIVAVCDDDRKGRALAAERLRIEKTYSDYREMFNETRPDIVAVAPRWVDMHHEVVLAAVKAGIHVYVEKPFVRTLVEADEIVDANSARGVRIAVAFPTRYSPLLSTVRGLLNDGAIGEVLELRARGKEDHRGGAEDLWVLGSHLLDLILALGFTPKWCFANVTKDGRPIEKQDIHAGNEGLGRIAGDRVTAIYGLEEGPTASFQSKQDAGVKGSRYALQIFGSRGIIEILEGTMPAVRILQDASWSPGRSGKSWQPVSTAGIGLPEPLTDDRYKDRHTLAIEDLLNAIETSSDPVSNEKTARQSIEMIAGVFESQRRGCAVDFPLQTRVNPLSLY</sequence>
<evidence type="ECO:0000313" key="4">
    <source>
        <dbReference type="Proteomes" id="UP000317243"/>
    </source>
</evidence>
<feature type="domain" description="Gfo/Idh/MocA-like oxidoreductase N-terminal" evidence="2">
    <location>
        <begin position="36"/>
        <end position="159"/>
    </location>
</feature>